<keyword evidence="1" id="KW-1133">Transmembrane helix</keyword>
<protein>
    <submittedName>
        <fullName evidence="2">Uncharacterized protein</fullName>
    </submittedName>
</protein>
<feature type="transmembrane region" description="Helical" evidence="1">
    <location>
        <begin position="71"/>
        <end position="90"/>
    </location>
</feature>
<evidence type="ECO:0000313" key="3">
    <source>
        <dbReference type="Proteomes" id="UP000253628"/>
    </source>
</evidence>
<proteinExistence type="predicted"/>
<feature type="transmembrane region" description="Helical" evidence="1">
    <location>
        <begin position="127"/>
        <end position="148"/>
    </location>
</feature>
<keyword evidence="3" id="KW-1185">Reference proteome</keyword>
<name>A0A366H1R0_9BURK</name>
<dbReference type="RefSeq" id="WP_113935157.1">
    <property type="nucleotide sequence ID" value="NZ_JACCEU010000015.1"/>
</dbReference>
<dbReference type="EMBL" id="QNRQ01000019">
    <property type="protein sequence ID" value="RBP35162.1"/>
    <property type="molecule type" value="Genomic_DNA"/>
</dbReference>
<evidence type="ECO:0000256" key="1">
    <source>
        <dbReference type="SAM" id="Phobius"/>
    </source>
</evidence>
<comment type="caution">
    <text evidence="2">The sequence shown here is derived from an EMBL/GenBank/DDBJ whole genome shotgun (WGS) entry which is preliminary data.</text>
</comment>
<accession>A0A366H1R0</accession>
<keyword evidence="1" id="KW-0472">Membrane</keyword>
<dbReference type="OrthoDB" id="2388670at2"/>
<keyword evidence="1" id="KW-0812">Transmembrane</keyword>
<feature type="transmembrane region" description="Helical" evidence="1">
    <location>
        <begin position="96"/>
        <end position="120"/>
    </location>
</feature>
<feature type="transmembrane region" description="Helical" evidence="1">
    <location>
        <begin position="45"/>
        <end position="64"/>
    </location>
</feature>
<sequence>MYWIKRKIFGERISHWAAPGILLAILAFLQPWLEASMTRHMGLELPLLFIVGWFAARVAGACLFQALAPWNAAGVPALTFSMIAVSVWMVPSALDYAVLLPGVALAKVISMVLAGMLAGLSWHRTNIIVQTFFIMNWFWMTFVVGMLYREAPQQLCSVYLADEQADAGLAMMGWTVIGLLLWAPGVIRKLRQWDSEESHFESARLL</sequence>
<gene>
    <name evidence="2" type="ORF">DFR37_11924</name>
</gene>
<feature type="transmembrane region" description="Helical" evidence="1">
    <location>
        <begin position="12"/>
        <end position="33"/>
    </location>
</feature>
<reference evidence="2 3" key="1">
    <citation type="submission" date="2018-06" db="EMBL/GenBank/DDBJ databases">
        <title>Genomic Encyclopedia of Type Strains, Phase IV (KMG-IV): sequencing the most valuable type-strain genomes for metagenomic binning, comparative biology and taxonomic classification.</title>
        <authorList>
            <person name="Goeker M."/>
        </authorList>
    </citation>
    <scope>NUCLEOTIDE SEQUENCE [LARGE SCALE GENOMIC DNA]</scope>
    <source>
        <strain evidence="2 3">DSM 25520</strain>
    </source>
</reference>
<evidence type="ECO:0000313" key="2">
    <source>
        <dbReference type="EMBL" id="RBP35162.1"/>
    </source>
</evidence>
<dbReference type="Proteomes" id="UP000253628">
    <property type="component" value="Unassembled WGS sequence"/>
</dbReference>
<feature type="transmembrane region" description="Helical" evidence="1">
    <location>
        <begin position="168"/>
        <end position="187"/>
    </location>
</feature>
<dbReference type="AlphaFoldDB" id="A0A366H1R0"/>
<organism evidence="2 3">
    <name type="scientific">Eoetvoesiella caeni</name>
    <dbReference type="NCBI Taxonomy" id="645616"/>
    <lineage>
        <taxon>Bacteria</taxon>
        <taxon>Pseudomonadati</taxon>
        <taxon>Pseudomonadota</taxon>
        <taxon>Betaproteobacteria</taxon>
        <taxon>Burkholderiales</taxon>
        <taxon>Alcaligenaceae</taxon>
        <taxon>Eoetvoesiella</taxon>
    </lineage>
</organism>